<name>A0A248UA09_9HYPH</name>
<dbReference type="Gene3D" id="3.40.350.10">
    <property type="entry name" value="Creatinase/prolidase N-terminal domain"/>
    <property type="match status" value="1"/>
</dbReference>
<dbReference type="InterPro" id="IPR000587">
    <property type="entry name" value="Creatinase_N"/>
</dbReference>
<dbReference type="InterPro" id="IPR000994">
    <property type="entry name" value="Pept_M24"/>
</dbReference>
<dbReference type="Pfam" id="PF00557">
    <property type="entry name" value="Peptidase_M24"/>
    <property type="match status" value="1"/>
</dbReference>
<dbReference type="EMBL" id="CP022603">
    <property type="protein sequence ID" value="ASV83506.1"/>
    <property type="molecule type" value="Genomic_DNA"/>
</dbReference>
<reference evidence="3 4" key="1">
    <citation type="submission" date="2017-07" db="EMBL/GenBank/DDBJ databases">
        <title>Phylogenetic study on the rhizospheric bacterium Ochrobactrum sp. A44.</title>
        <authorList>
            <person name="Krzyzanowska D.M."/>
            <person name="Ossowicki A."/>
            <person name="Rajewska M."/>
            <person name="Maciag T."/>
            <person name="Kaczynski Z."/>
            <person name="Czerwicka M."/>
            <person name="Jafra S."/>
        </authorList>
    </citation>
    <scope>NUCLEOTIDE SEQUENCE [LARGE SCALE GENOMIC DNA]</scope>
    <source>
        <strain evidence="3 4">A44</strain>
    </source>
</reference>
<dbReference type="SUPFAM" id="SSF53092">
    <property type="entry name" value="Creatinase/prolidase N-terminal domain"/>
    <property type="match status" value="1"/>
</dbReference>
<evidence type="ECO:0000313" key="4">
    <source>
        <dbReference type="Proteomes" id="UP000215256"/>
    </source>
</evidence>
<dbReference type="PANTHER" id="PTHR46112:SF2">
    <property type="entry name" value="XAA-PRO AMINOPEPTIDASE P-RELATED"/>
    <property type="match status" value="1"/>
</dbReference>
<dbReference type="Pfam" id="PF01321">
    <property type="entry name" value="Creatinase_N"/>
    <property type="match status" value="1"/>
</dbReference>
<dbReference type="Proteomes" id="UP000215256">
    <property type="component" value="Chromosome 2"/>
</dbReference>
<organism evidence="3 4">
    <name type="scientific">Ochrobactrum quorumnocens</name>
    <dbReference type="NCBI Taxonomy" id="271865"/>
    <lineage>
        <taxon>Bacteria</taxon>
        <taxon>Pseudomonadati</taxon>
        <taxon>Pseudomonadota</taxon>
        <taxon>Alphaproteobacteria</taxon>
        <taxon>Hyphomicrobiales</taxon>
        <taxon>Brucellaceae</taxon>
        <taxon>Brucella/Ochrobactrum group</taxon>
        <taxon>Ochrobactrum</taxon>
    </lineage>
</organism>
<dbReference type="InterPro" id="IPR050659">
    <property type="entry name" value="Peptidase_M24B"/>
</dbReference>
<dbReference type="InterPro" id="IPR029149">
    <property type="entry name" value="Creatin/AminoP/Spt16_N"/>
</dbReference>
<evidence type="ECO:0000259" key="1">
    <source>
        <dbReference type="Pfam" id="PF00557"/>
    </source>
</evidence>
<dbReference type="PANTHER" id="PTHR46112">
    <property type="entry name" value="AMINOPEPTIDASE"/>
    <property type="match status" value="1"/>
</dbReference>
<dbReference type="KEGG" id="och:CES85_4286"/>
<dbReference type="Gene3D" id="3.90.230.10">
    <property type="entry name" value="Creatinase/methionine aminopeptidase superfamily"/>
    <property type="match status" value="1"/>
</dbReference>
<feature type="domain" description="Creatinase N-terminal" evidence="2">
    <location>
        <begin position="7"/>
        <end position="180"/>
    </location>
</feature>
<dbReference type="CDD" id="cd01066">
    <property type="entry name" value="APP_MetAP"/>
    <property type="match status" value="1"/>
</dbReference>
<dbReference type="RefSeq" id="WP_095444462.1">
    <property type="nucleotide sequence ID" value="NZ_CP022603.1"/>
</dbReference>
<accession>A0A248UA09</accession>
<proteinExistence type="predicted"/>
<evidence type="ECO:0000313" key="3">
    <source>
        <dbReference type="EMBL" id="ASV83506.1"/>
    </source>
</evidence>
<gene>
    <name evidence="3" type="ORF">CES85_4286</name>
</gene>
<feature type="domain" description="Peptidase M24" evidence="1">
    <location>
        <begin position="187"/>
        <end position="390"/>
    </location>
</feature>
<dbReference type="AlphaFoldDB" id="A0A248UA09"/>
<dbReference type="OrthoDB" id="9806388at2"/>
<dbReference type="InterPro" id="IPR036005">
    <property type="entry name" value="Creatinase/aminopeptidase-like"/>
</dbReference>
<protein>
    <submittedName>
        <fullName evidence="3">Metallopeptidase M24 family protein</fullName>
    </submittedName>
</protein>
<sequence>MSQINRDRTKALLEAEGLDGLVLFQPENFRYATGVAAGVATMWGRAGSAIALVPADEKAIIGAVISDHAYAAAAHLADQIDFRTHRIWIDMVTVHNAKTFEDINAAYRQANNVGPRAETFDQEAAFRLLDELLTERGLSQARIGVDLEFVPAADFARLKAALPSIDWQDASILVKGLRLIKNAREIEYLRNAARYAESGLENMLNTARRGSSLNALSAAWIDGATQEARRNGQALSGHWAYISTGSDLQDTKAELKEGCLVKADVGTLINGYSSDGARTYVCGKPDPLASEIYKVLQESFAVGEALLKPGTRFCDIHAAMLGIMRQSGFSEYYRGHFGHSVGAAVGIEEWPFISSSNEMLIEPNMVLALETPFYADGLGALMIEEQFLITTSGAESMNRLSRELTSIG</sequence>
<evidence type="ECO:0000259" key="2">
    <source>
        <dbReference type="Pfam" id="PF01321"/>
    </source>
</evidence>
<dbReference type="SUPFAM" id="SSF55920">
    <property type="entry name" value="Creatinase/aminopeptidase"/>
    <property type="match status" value="1"/>
</dbReference>